<gene>
    <name evidence="1" type="ORF">ACFQS9_13845</name>
</gene>
<comment type="caution">
    <text evidence="1">The sequence shown here is derived from an EMBL/GenBank/DDBJ whole genome shotgun (WGS) entry which is preliminary data.</text>
</comment>
<accession>A0ABW2RYR5</accession>
<dbReference type="EMBL" id="JBHTCS010000016">
    <property type="protein sequence ID" value="MFC7448974.1"/>
    <property type="molecule type" value="Genomic_DNA"/>
</dbReference>
<dbReference type="RefSeq" id="WP_378405564.1">
    <property type="nucleotide sequence ID" value="NZ_JBHTCS010000016.1"/>
</dbReference>
<dbReference type="Gene3D" id="3.90.1140.10">
    <property type="entry name" value="Cyclic phosphodiesterase"/>
    <property type="match status" value="1"/>
</dbReference>
<dbReference type="Proteomes" id="UP001596484">
    <property type="component" value="Unassembled WGS sequence"/>
</dbReference>
<sequence>MVQSVELLLDDALDDAIRREWEQLSVAGLPCVNAHRADAIRPHITLAVAQHLDPEVELELQEGLVAPDLHLSLGGLVVFGGRRMVLAHLVVPTSGLLSLQRTVFRLMHTSAGIPGHTRPGDWTPHITLARRMVPEQIGEAMRALSPSQRAGRAAGIRRWDGDAKREWRIA</sequence>
<dbReference type="Pfam" id="PF13563">
    <property type="entry name" value="2_5_RNA_ligase2"/>
    <property type="match status" value="1"/>
</dbReference>
<evidence type="ECO:0000313" key="1">
    <source>
        <dbReference type="EMBL" id="MFC7448974.1"/>
    </source>
</evidence>
<dbReference type="GO" id="GO:0016874">
    <property type="term" value="F:ligase activity"/>
    <property type="evidence" value="ECO:0007669"/>
    <property type="project" value="UniProtKB-KW"/>
</dbReference>
<proteinExistence type="predicted"/>
<dbReference type="InterPro" id="IPR009097">
    <property type="entry name" value="Cyclic_Pdiesterase"/>
</dbReference>
<organism evidence="1 2">
    <name type="scientific">Rhodococcus daqingensis</name>
    <dbReference type="NCBI Taxonomy" id="2479363"/>
    <lineage>
        <taxon>Bacteria</taxon>
        <taxon>Bacillati</taxon>
        <taxon>Actinomycetota</taxon>
        <taxon>Actinomycetes</taxon>
        <taxon>Mycobacteriales</taxon>
        <taxon>Nocardiaceae</taxon>
        <taxon>Rhodococcus</taxon>
    </lineage>
</organism>
<evidence type="ECO:0000313" key="2">
    <source>
        <dbReference type="Proteomes" id="UP001596484"/>
    </source>
</evidence>
<reference evidence="2" key="1">
    <citation type="journal article" date="2019" name="Int. J. Syst. Evol. Microbiol.">
        <title>The Global Catalogue of Microorganisms (GCM) 10K type strain sequencing project: providing services to taxonomists for standard genome sequencing and annotation.</title>
        <authorList>
            <consortium name="The Broad Institute Genomics Platform"/>
            <consortium name="The Broad Institute Genome Sequencing Center for Infectious Disease"/>
            <person name="Wu L."/>
            <person name="Ma J."/>
        </authorList>
    </citation>
    <scope>NUCLEOTIDE SEQUENCE [LARGE SCALE GENOMIC DNA]</scope>
    <source>
        <strain evidence="2">ICMP 19430</strain>
    </source>
</reference>
<keyword evidence="1" id="KW-0436">Ligase</keyword>
<dbReference type="SUPFAM" id="SSF55144">
    <property type="entry name" value="LigT-like"/>
    <property type="match status" value="1"/>
</dbReference>
<name>A0ABW2RYR5_9NOCA</name>
<protein>
    <submittedName>
        <fullName evidence="1">2'-5' RNA ligase family protein</fullName>
    </submittedName>
</protein>
<keyword evidence="2" id="KW-1185">Reference proteome</keyword>